<keyword evidence="1" id="KW-0472">Membrane</keyword>
<evidence type="ECO:0000313" key="2">
    <source>
        <dbReference type="EMBL" id="GAH02977.1"/>
    </source>
</evidence>
<keyword evidence="1" id="KW-1133">Transmembrane helix</keyword>
<keyword evidence="1" id="KW-0812">Transmembrane</keyword>
<dbReference type="AlphaFoldDB" id="X1C6K0"/>
<evidence type="ECO:0000256" key="1">
    <source>
        <dbReference type="SAM" id="Phobius"/>
    </source>
</evidence>
<accession>X1C6K0</accession>
<sequence>SMIREADNDYDYLTLKVQCTPVAPLPYGAIIAGIFVTATSALIIKKRRK</sequence>
<name>X1C6K0_9ZZZZ</name>
<reference evidence="2" key="1">
    <citation type="journal article" date="2014" name="Front. Microbiol.">
        <title>High frequency of phylogenetically diverse reductive dehalogenase-homologous genes in deep subseafloor sedimentary metagenomes.</title>
        <authorList>
            <person name="Kawai M."/>
            <person name="Futagami T."/>
            <person name="Toyoda A."/>
            <person name="Takaki Y."/>
            <person name="Nishi S."/>
            <person name="Hori S."/>
            <person name="Arai W."/>
            <person name="Tsubouchi T."/>
            <person name="Morono Y."/>
            <person name="Uchiyama I."/>
            <person name="Ito T."/>
            <person name="Fujiyama A."/>
            <person name="Inagaki F."/>
            <person name="Takami H."/>
        </authorList>
    </citation>
    <scope>NUCLEOTIDE SEQUENCE</scope>
    <source>
        <strain evidence="2">Expedition CK06-06</strain>
    </source>
</reference>
<proteinExistence type="predicted"/>
<feature type="non-terminal residue" evidence="2">
    <location>
        <position position="1"/>
    </location>
</feature>
<dbReference type="EMBL" id="BART01026952">
    <property type="protein sequence ID" value="GAH02977.1"/>
    <property type="molecule type" value="Genomic_DNA"/>
</dbReference>
<protein>
    <submittedName>
        <fullName evidence="2">Uncharacterized protein</fullName>
    </submittedName>
</protein>
<gene>
    <name evidence="2" type="ORF">S01H4_47910</name>
</gene>
<feature type="transmembrane region" description="Helical" evidence="1">
    <location>
        <begin position="25"/>
        <end position="44"/>
    </location>
</feature>
<organism evidence="2">
    <name type="scientific">marine sediment metagenome</name>
    <dbReference type="NCBI Taxonomy" id="412755"/>
    <lineage>
        <taxon>unclassified sequences</taxon>
        <taxon>metagenomes</taxon>
        <taxon>ecological metagenomes</taxon>
    </lineage>
</organism>
<comment type="caution">
    <text evidence="2">The sequence shown here is derived from an EMBL/GenBank/DDBJ whole genome shotgun (WGS) entry which is preliminary data.</text>
</comment>